<dbReference type="EMBL" id="AFFY01000004">
    <property type="protein sequence ID" value="EHH01739.1"/>
    <property type="molecule type" value="Genomic_DNA"/>
</dbReference>
<reference evidence="2 3" key="1">
    <citation type="submission" date="2011-03" db="EMBL/GenBank/DDBJ databases">
        <authorList>
            <person name="Weinstock G."/>
            <person name="Sodergren E."/>
            <person name="Clifton S."/>
            <person name="Fulton L."/>
            <person name="Fulton B."/>
            <person name="Courtney L."/>
            <person name="Fronick C."/>
            <person name="Harrison M."/>
            <person name="Strong C."/>
            <person name="Farmer C."/>
            <person name="Delahaunty K."/>
            <person name="Markovic C."/>
            <person name="Hall O."/>
            <person name="Minx P."/>
            <person name="Tomlinson C."/>
            <person name="Mitreva M."/>
            <person name="Hou S."/>
            <person name="Chen J."/>
            <person name="Wollam A."/>
            <person name="Pepin K.H."/>
            <person name="Johnson M."/>
            <person name="Bhonagiri V."/>
            <person name="Zhang X."/>
            <person name="Suruliraj S."/>
            <person name="Warren W."/>
            <person name="Chinwalla A."/>
            <person name="Mardis E.R."/>
            <person name="Wilson R.K."/>
        </authorList>
    </citation>
    <scope>NUCLEOTIDE SEQUENCE [LARGE SCALE GENOMIC DNA]</scope>
    <source>
        <strain evidence="2 3">YIT 11840</strain>
    </source>
</reference>
<dbReference type="STRING" id="762968.HMPREF9441_00388"/>
<evidence type="ECO:0000256" key="1">
    <source>
        <dbReference type="SAM" id="Phobius"/>
    </source>
</evidence>
<keyword evidence="1" id="KW-1133">Transmembrane helix</keyword>
<dbReference type="AlphaFoldDB" id="G5SM16"/>
<keyword evidence="1" id="KW-0472">Membrane</keyword>
<gene>
    <name evidence="2" type="ORF">HMPREF9441_00388</name>
</gene>
<sequence length="40" mass="4285">MNDGQSYSGNNEIQAVTCCLILVVIVVISPENGQLFTSRA</sequence>
<accession>G5SM16</accession>
<proteinExistence type="predicted"/>
<keyword evidence="3" id="KW-1185">Reference proteome</keyword>
<keyword evidence="1" id="KW-0812">Transmembrane</keyword>
<dbReference type="HOGENOM" id="CLU_3293638_0_0_10"/>
<evidence type="ECO:0000313" key="3">
    <source>
        <dbReference type="Proteomes" id="UP000003598"/>
    </source>
</evidence>
<name>G5SM16_9BACT</name>
<feature type="transmembrane region" description="Helical" evidence="1">
    <location>
        <begin position="12"/>
        <end position="29"/>
    </location>
</feature>
<organism evidence="2 3">
    <name type="scientific">Paraprevotella clara YIT 11840</name>
    <dbReference type="NCBI Taxonomy" id="762968"/>
    <lineage>
        <taxon>Bacteria</taxon>
        <taxon>Pseudomonadati</taxon>
        <taxon>Bacteroidota</taxon>
        <taxon>Bacteroidia</taxon>
        <taxon>Bacteroidales</taxon>
        <taxon>Prevotellaceae</taxon>
        <taxon>Paraprevotella</taxon>
    </lineage>
</organism>
<evidence type="ECO:0000313" key="2">
    <source>
        <dbReference type="EMBL" id="EHH01739.1"/>
    </source>
</evidence>
<comment type="caution">
    <text evidence="2">The sequence shown here is derived from an EMBL/GenBank/DDBJ whole genome shotgun (WGS) entry which is preliminary data.</text>
</comment>
<protein>
    <submittedName>
        <fullName evidence="2">Uncharacterized protein</fullName>
    </submittedName>
</protein>
<dbReference type="Proteomes" id="UP000003598">
    <property type="component" value="Unassembled WGS sequence"/>
</dbReference>